<comment type="similarity">
    <text evidence="1">Belongs to the LysR transcriptional regulatory family.</text>
</comment>
<protein>
    <submittedName>
        <fullName evidence="6">LysR substrate-binding domain-containing protein</fullName>
    </submittedName>
</protein>
<reference evidence="6 7" key="1">
    <citation type="submission" date="2024-10" db="EMBL/GenBank/DDBJ databases">
        <title>The Natural Products Discovery Center: Release of the First 8490 Sequenced Strains for Exploring Actinobacteria Biosynthetic Diversity.</title>
        <authorList>
            <person name="Kalkreuter E."/>
            <person name="Kautsar S.A."/>
            <person name="Yang D."/>
            <person name="Bader C.D."/>
            <person name="Teijaro C.N."/>
            <person name="Fluegel L."/>
            <person name="Davis C.M."/>
            <person name="Simpson J.R."/>
            <person name="Lauterbach L."/>
            <person name="Steele A.D."/>
            <person name="Gui C."/>
            <person name="Meng S."/>
            <person name="Li G."/>
            <person name="Viehrig K."/>
            <person name="Ye F."/>
            <person name="Su P."/>
            <person name="Kiefer A.F."/>
            <person name="Nichols A."/>
            <person name="Cepeda A.J."/>
            <person name="Yan W."/>
            <person name="Fan B."/>
            <person name="Jiang Y."/>
            <person name="Adhikari A."/>
            <person name="Zheng C.-J."/>
            <person name="Schuster L."/>
            <person name="Cowan T.M."/>
            <person name="Smanski M.J."/>
            <person name="Chevrette M.G."/>
            <person name="De Carvalho L.P.S."/>
            <person name="Shen B."/>
        </authorList>
    </citation>
    <scope>NUCLEOTIDE SEQUENCE [LARGE SCALE GENOMIC DNA]</scope>
    <source>
        <strain evidence="6 7">NPDC048320</strain>
    </source>
</reference>
<dbReference type="InterPro" id="IPR005119">
    <property type="entry name" value="LysR_subst-bd"/>
</dbReference>
<evidence type="ECO:0000256" key="1">
    <source>
        <dbReference type="ARBA" id="ARBA00009437"/>
    </source>
</evidence>
<dbReference type="Proteomes" id="UP001604267">
    <property type="component" value="Unassembled WGS sequence"/>
</dbReference>
<evidence type="ECO:0000313" key="7">
    <source>
        <dbReference type="Proteomes" id="UP001604267"/>
    </source>
</evidence>
<sequence length="227" mass="24144">MPKPPPPAAPRPLRLGVHGSSPQPARIVAAAGYDPARVAHVLYDVREPFRLLRAGGLDLMLVKYALHEPDIVTSAPVTFDPRAALVRAGHPLAARDTLSVEDVAPYDAFHCPGDFPPYVWDEIVPLRTPRGRPIRRVRLMGTPADLVATLTGSDAVHLSFLSLEGSLPPGIRVIPVPDLPAAPVSLAWLRDAPPSPERDAFVAAAERSALATTEGGALAAAERSADR</sequence>
<keyword evidence="4" id="KW-0804">Transcription</keyword>
<dbReference type="PANTHER" id="PTHR30346:SF0">
    <property type="entry name" value="HCA OPERON TRANSCRIPTIONAL ACTIVATOR HCAR"/>
    <property type="match status" value="1"/>
</dbReference>
<keyword evidence="3" id="KW-0238">DNA-binding</keyword>
<dbReference type="RefSeq" id="WP_392825336.1">
    <property type="nucleotide sequence ID" value="NZ_JBICYV010000031.1"/>
</dbReference>
<proteinExistence type="inferred from homology"/>
<evidence type="ECO:0000259" key="5">
    <source>
        <dbReference type="Pfam" id="PF03466"/>
    </source>
</evidence>
<name>A0ABW7BK61_9ACTN</name>
<dbReference type="Gene3D" id="3.40.190.10">
    <property type="entry name" value="Periplasmic binding protein-like II"/>
    <property type="match status" value="2"/>
</dbReference>
<dbReference type="SUPFAM" id="SSF53850">
    <property type="entry name" value="Periplasmic binding protein-like II"/>
    <property type="match status" value="1"/>
</dbReference>
<keyword evidence="2" id="KW-0805">Transcription regulation</keyword>
<organism evidence="6 7">
    <name type="scientific">Streptomyces cinerochromogenes</name>
    <dbReference type="NCBI Taxonomy" id="66422"/>
    <lineage>
        <taxon>Bacteria</taxon>
        <taxon>Bacillati</taxon>
        <taxon>Actinomycetota</taxon>
        <taxon>Actinomycetes</taxon>
        <taxon>Kitasatosporales</taxon>
        <taxon>Streptomycetaceae</taxon>
        <taxon>Streptomyces</taxon>
    </lineage>
</organism>
<dbReference type="EMBL" id="JBICYV010000031">
    <property type="protein sequence ID" value="MFG3016478.1"/>
    <property type="molecule type" value="Genomic_DNA"/>
</dbReference>
<evidence type="ECO:0000313" key="6">
    <source>
        <dbReference type="EMBL" id="MFG3016478.1"/>
    </source>
</evidence>
<comment type="caution">
    <text evidence="6">The sequence shown here is derived from an EMBL/GenBank/DDBJ whole genome shotgun (WGS) entry which is preliminary data.</text>
</comment>
<keyword evidence="7" id="KW-1185">Reference proteome</keyword>
<gene>
    <name evidence="6" type="ORF">ACGFZB_39745</name>
</gene>
<evidence type="ECO:0000256" key="3">
    <source>
        <dbReference type="ARBA" id="ARBA00023125"/>
    </source>
</evidence>
<feature type="domain" description="LysR substrate-binding" evidence="5">
    <location>
        <begin position="44"/>
        <end position="206"/>
    </location>
</feature>
<evidence type="ECO:0000256" key="4">
    <source>
        <dbReference type="ARBA" id="ARBA00023163"/>
    </source>
</evidence>
<dbReference type="PANTHER" id="PTHR30346">
    <property type="entry name" value="TRANSCRIPTIONAL DUAL REGULATOR HCAR-RELATED"/>
    <property type="match status" value="1"/>
</dbReference>
<dbReference type="Pfam" id="PF03466">
    <property type="entry name" value="LysR_substrate"/>
    <property type="match status" value="1"/>
</dbReference>
<accession>A0ABW7BK61</accession>
<evidence type="ECO:0000256" key="2">
    <source>
        <dbReference type="ARBA" id="ARBA00023015"/>
    </source>
</evidence>